<dbReference type="Gene3D" id="3.30.565.10">
    <property type="entry name" value="Histidine kinase-like ATPase, C-terminal domain"/>
    <property type="match status" value="1"/>
</dbReference>
<dbReference type="InterPro" id="IPR004358">
    <property type="entry name" value="Sig_transdc_His_kin-like_C"/>
</dbReference>
<keyword evidence="7" id="KW-1133">Transmembrane helix</keyword>
<keyword evidence="3" id="KW-0597">Phosphoprotein</keyword>
<dbReference type="EMBL" id="CP043494">
    <property type="protein sequence ID" value="WNG43202.1"/>
    <property type="molecule type" value="Genomic_DNA"/>
</dbReference>
<dbReference type="SUPFAM" id="SSF55874">
    <property type="entry name" value="ATPase domain of HSP90 chaperone/DNA topoisomerase II/histidine kinase"/>
    <property type="match status" value="1"/>
</dbReference>
<evidence type="ECO:0000256" key="6">
    <source>
        <dbReference type="ARBA" id="ARBA00023012"/>
    </source>
</evidence>
<proteinExistence type="predicted"/>
<dbReference type="Pfam" id="PF02518">
    <property type="entry name" value="HATPase_c"/>
    <property type="match status" value="1"/>
</dbReference>
<dbReference type="SMART" id="SM00388">
    <property type="entry name" value="HisKA"/>
    <property type="match status" value="1"/>
</dbReference>
<keyword evidence="7" id="KW-0812">Transmembrane</keyword>
<protein>
    <recommendedName>
        <fullName evidence="2">histidine kinase</fullName>
        <ecNumber evidence="2">2.7.13.3</ecNumber>
    </recommendedName>
</protein>
<evidence type="ECO:0000256" key="2">
    <source>
        <dbReference type="ARBA" id="ARBA00012438"/>
    </source>
</evidence>
<dbReference type="SUPFAM" id="SSF47384">
    <property type="entry name" value="Homodimeric domain of signal transducing histidine kinase"/>
    <property type="match status" value="1"/>
</dbReference>
<dbReference type="GO" id="GO:0016301">
    <property type="term" value="F:kinase activity"/>
    <property type="evidence" value="ECO:0007669"/>
    <property type="project" value="UniProtKB-KW"/>
</dbReference>
<dbReference type="CDD" id="cd00075">
    <property type="entry name" value="HATPase"/>
    <property type="match status" value="1"/>
</dbReference>
<gene>
    <name evidence="9" type="ORF">F0U60_03140</name>
</gene>
<reference evidence="9 10" key="1">
    <citation type="submission" date="2019-08" db="EMBL/GenBank/DDBJ databases">
        <title>Archangium and Cystobacter genomes.</title>
        <authorList>
            <person name="Chen I.-C.K."/>
            <person name="Wielgoss S."/>
        </authorList>
    </citation>
    <scope>NUCLEOTIDE SEQUENCE [LARGE SCALE GENOMIC DNA]</scope>
    <source>
        <strain evidence="9 10">Cbm 6</strain>
    </source>
</reference>
<dbReference type="InterPro" id="IPR036097">
    <property type="entry name" value="HisK_dim/P_sf"/>
</dbReference>
<name>A0ABY9WHC9_9BACT</name>
<dbReference type="InterPro" id="IPR005467">
    <property type="entry name" value="His_kinase_dom"/>
</dbReference>
<evidence type="ECO:0000256" key="7">
    <source>
        <dbReference type="SAM" id="Phobius"/>
    </source>
</evidence>
<evidence type="ECO:0000256" key="3">
    <source>
        <dbReference type="ARBA" id="ARBA00022553"/>
    </source>
</evidence>
<keyword evidence="6" id="KW-0902">Two-component regulatory system</keyword>
<dbReference type="PANTHER" id="PTHR43711">
    <property type="entry name" value="TWO-COMPONENT HISTIDINE KINASE"/>
    <property type="match status" value="1"/>
</dbReference>
<dbReference type="RefSeq" id="WP_395813774.1">
    <property type="nucleotide sequence ID" value="NZ_CP043494.1"/>
</dbReference>
<evidence type="ECO:0000259" key="8">
    <source>
        <dbReference type="PROSITE" id="PS50109"/>
    </source>
</evidence>
<feature type="transmembrane region" description="Helical" evidence="7">
    <location>
        <begin position="166"/>
        <end position="186"/>
    </location>
</feature>
<dbReference type="PROSITE" id="PS50109">
    <property type="entry name" value="HIS_KIN"/>
    <property type="match status" value="1"/>
</dbReference>
<evidence type="ECO:0000256" key="1">
    <source>
        <dbReference type="ARBA" id="ARBA00000085"/>
    </source>
</evidence>
<dbReference type="CDD" id="cd00082">
    <property type="entry name" value="HisKA"/>
    <property type="match status" value="1"/>
</dbReference>
<evidence type="ECO:0000313" key="9">
    <source>
        <dbReference type="EMBL" id="WNG43202.1"/>
    </source>
</evidence>
<dbReference type="SMART" id="SM00387">
    <property type="entry name" value="HATPase_c"/>
    <property type="match status" value="1"/>
</dbReference>
<comment type="catalytic activity">
    <reaction evidence="1">
        <text>ATP + protein L-histidine = ADP + protein N-phospho-L-histidine.</text>
        <dbReference type="EC" id="2.7.13.3"/>
    </reaction>
</comment>
<feature type="domain" description="Histidine kinase" evidence="8">
    <location>
        <begin position="214"/>
        <end position="419"/>
    </location>
</feature>
<keyword evidence="4" id="KW-0808">Transferase</keyword>
<dbReference type="Proteomes" id="UP001611383">
    <property type="component" value="Chromosome"/>
</dbReference>
<evidence type="ECO:0000256" key="5">
    <source>
        <dbReference type="ARBA" id="ARBA00022777"/>
    </source>
</evidence>
<dbReference type="InterPro" id="IPR003661">
    <property type="entry name" value="HisK_dim/P_dom"/>
</dbReference>
<accession>A0ABY9WHC9</accession>
<dbReference type="Gene3D" id="1.10.287.130">
    <property type="match status" value="1"/>
</dbReference>
<dbReference type="PANTHER" id="PTHR43711:SF1">
    <property type="entry name" value="HISTIDINE KINASE 1"/>
    <property type="match status" value="1"/>
</dbReference>
<dbReference type="PRINTS" id="PR00344">
    <property type="entry name" value="BCTRLSENSOR"/>
</dbReference>
<dbReference type="EC" id="2.7.13.3" evidence="2"/>
<keyword evidence="7" id="KW-0472">Membrane</keyword>
<dbReference type="InterPro" id="IPR036890">
    <property type="entry name" value="HATPase_C_sf"/>
</dbReference>
<dbReference type="Pfam" id="PF00512">
    <property type="entry name" value="HisKA"/>
    <property type="match status" value="1"/>
</dbReference>
<organism evidence="9 10">
    <name type="scientific">Archangium minus</name>
    <dbReference type="NCBI Taxonomy" id="83450"/>
    <lineage>
        <taxon>Bacteria</taxon>
        <taxon>Pseudomonadati</taxon>
        <taxon>Myxococcota</taxon>
        <taxon>Myxococcia</taxon>
        <taxon>Myxococcales</taxon>
        <taxon>Cystobacterineae</taxon>
        <taxon>Archangiaceae</taxon>
        <taxon>Archangium</taxon>
    </lineage>
</organism>
<dbReference type="InterPro" id="IPR050736">
    <property type="entry name" value="Sensor_HK_Regulatory"/>
</dbReference>
<evidence type="ECO:0000313" key="10">
    <source>
        <dbReference type="Proteomes" id="UP001611383"/>
    </source>
</evidence>
<keyword evidence="10" id="KW-1185">Reference proteome</keyword>
<evidence type="ECO:0000256" key="4">
    <source>
        <dbReference type="ARBA" id="ARBA00022679"/>
    </source>
</evidence>
<keyword evidence="5 9" id="KW-0418">Kinase</keyword>
<sequence>MLRPGSRALGPLGLAMLGLVGALAATLALYRAGSTALDQALDARLRGAGESTALLLGDTPPRPERLEALMRANALDGVYVVDRKLAVPADATGPARRRVDLLRTDPAGVEAALAGETRVGPGYSMGDLVVTVGYFPVRGAGGQVESVLVLEAGRAFSSARDSLRRALWGGVALSAVGALALALVAARWLRDEQARREAAAKAARGEALTKMAAMAAHEIRNPLGVIRGTVELMRERSGAKLSERDKEALEDVLGEVERLRRLTEDLLDLSADRPLAAQRVALSEVLEEAARATEAAFPGVKVRRSFAELPPVEGDAGRLRQVFANLLQNAAQAQGEGEVRLAAKVEGSAVRVRVEDDGPGVPPEVRQRLFDLFVTGKANGTGLGLALCRRLVERHGGTVALVPEQRQGSTFEVRLPASRQAPESEA</sequence>
<dbReference type="InterPro" id="IPR003594">
    <property type="entry name" value="HATPase_dom"/>
</dbReference>